<evidence type="ECO:0000313" key="1">
    <source>
        <dbReference type="EMBL" id="MFC2991976.1"/>
    </source>
</evidence>
<reference evidence="2" key="1">
    <citation type="journal article" date="2019" name="Int. J. Syst. Evol. Microbiol.">
        <title>The Global Catalogue of Microorganisms (GCM) 10K type strain sequencing project: providing services to taxonomists for standard genome sequencing and annotation.</title>
        <authorList>
            <consortium name="The Broad Institute Genomics Platform"/>
            <consortium name="The Broad Institute Genome Sequencing Center for Infectious Disease"/>
            <person name="Wu L."/>
            <person name="Ma J."/>
        </authorList>
    </citation>
    <scope>NUCLEOTIDE SEQUENCE [LARGE SCALE GENOMIC DNA]</scope>
    <source>
        <strain evidence="2">KCTC 52660</strain>
    </source>
</reference>
<dbReference type="RefSeq" id="WP_379757337.1">
    <property type="nucleotide sequence ID" value="NZ_JBHRSQ010000010.1"/>
</dbReference>
<protein>
    <recommendedName>
        <fullName evidence="3">Glycosyltransferase</fullName>
    </recommendedName>
</protein>
<evidence type="ECO:0000313" key="2">
    <source>
        <dbReference type="Proteomes" id="UP001595386"/>
    </source>
</evidence>
<evidence type="ECO:0008006" key="3">
    <source>
        <dbReference type="Google" id="ProtNLM"/>
    </source>
</evidence>
<dbReference type="EMBL" id="JBHRSQ010000010">
    <property type="protein sequence ID" value="MFC2991976.1"/>
    <property type="molecule type" value="Genomic_DNA"/>
</dbReference>
<organism evidence="1 2">
    <name type="scientific">Halomonas tibetensis</name>
    <dbReference type="NCBI Taxonomy" id="2259590"/>
    <lineage>
        <taxon>Bacteria</taxon>
        <taxon>Pseudomonadati</taxon>
        <taxon>Pseudomonadota</taxon>
        <taxon>Gammaproteobacteria</taxon>
        <taxon>Oceanospirillales</taxon>
        <taxon>Halomonadaceae</taxon>
        <taxon>Halomonas</taxon>
    </lineage>
</organism>
<name>A0ABV7B4W8_9GAMM</name>
<keyword evidence="2" id="KW-1185">Reference proteome</keyword>
<dbReference type="Proteomes" id="UP001595386">
    <property type="component" value="Unassembled WGS sequence"/>
</dbReference>
<proteinExistence type="predicted"/>
<comment type="caution">
    <text evidence="1">The sequence shown here is derived from an EMBL/GenBank/DDBJ whole genome shotgun (WGS) entry which is preliminary data.</text>
</comment>
<accession>A0ABV7B4W8</accession>
<gene>
    <name evidence="1" type="ORF">ACFODV_08005</name>
</gene>
<sequence length="182" mass="19444">MIDFTGCILIDARSAGSYLPRQLAIVASLARSDTTPFSLRIIDDTGDPRLPCIAHRFGARLISVSSAPLGQRLNDAIAPCIGEVLVFPGIGDASSAEVLMQLAIEVAAGEFDAALLPTLHRSPLQRLLVQIKRLPRGGGLCLTHRWYERIGGCDPNHNSGALDELLVRLRACGARVKAGAPR</sequence>